<dbReference type="AlphaFoldDB" id="A0A1M7S0I0"/>
<dbReference type="EMBL" id="FRDM01000001">
    <property type="protein sequence ID" value="SHN51936.1"/>
    <property type="molecule type" value="Genomic_DNA"/>
</dbReference>
<dbReference type="InterPro" id="IPR007214">
    <property type="entry name" value="YbaK/aa-tRNA-synth-assoc-dom"/>
</dbReference>
<dbReference type="PANTHER" id="PTHR30411:SF1">
    <property type="entry name" value="CYTOPLASMIC PROTEIN"/>
    <property type="match status" value="1"/>
</dbReference>
<protein>
    <submittedName>
        <fullName evidence="3">Cys-tRNA(Pro) deacylase, prolyl-tRNA editing enzyme YbaK/EbsC</fullName>
    </submittedName>
</protein>
<dbReference type="Proteomes" id="UP000184428">
    <property type="component" value="Unassembled WGS sequence"/>
</dbReference>
<feature type="region of interest" description="Disordered" evidence="1">
    <location>
        <begin position="1"/>
        <end position="24"/>
    </location>
</feature>
<dbReference type="InterPro" id="IPR036754">
    <property type="entry name" value="YbaK/aa-tRNA-synt-asso_dom_sf"/>
</dbReference>
<dbReference type="RefSeq" id="WP_244276817.1">
    <property type="nucleotide sequence ID" value="NZ_FRDM01000001.1"/>
</dbReference>
<dbReference type="Pfam" id="PF04073">
    <property type="entry name" value="tRNA_edit"/>
    <property type="match status" value="1"/>
</dbReference>
<reference evidence="3 4" key="1">
    <citation type="submission" date="2016-12" db="EMBL/GenBank/DDBJ databases">
        <authorList>
            <person name="Song W.-J."/>
            <person name="Kurnit D.M."/>
        </authorList>
    </citation>
    <scope>NUCLEOTIDE SEQUENCE [LARGE SCALE GENOMIC DNA]</scope>
    <source>
        <strain evidence="3 4">DSM 43162</strain>
    </source>
</reference>
<evidence type="ECO:0000256" key="1">
    <source>
        <dbReference type="SAM" id="MobiDB-lite"/>
    </source>
</evidence>
<evidence type="ECO:0000313" key="3">
    <source>
        <dbReference type="EMBL" id="SHN51936.1"/>
    </source>
</evidence>
<sequence length="173" mass="16944">MSDSAATPAPPGGSGPGGSTGSPVDRVVAALREAGVDAEVRRFDQPVPTAAAAAAALGCAVGAIANSLVFDADGAPLLVLASGAHRVETAKVAALVGARRVRRASPDLVLAATGQEVGGVAPTGHPAPLRALVDVDLAAHPLLWAGGGDHHTMVSLTYADLLRLTGGDEAAVA</sequence>
<evidence type="ECO:0000313" key="4">
    <source>
        <dbReference type="Proteomes" id="UP000184428"/>
    </source>
</evidence>
<name>A0A1M7S0I0_9ACTN</name>
<dbReference type="PANTHER" id="PTHR30411">
    <property type="entry name" value="CYTOPLASMIC PROTEIN"/>
    <property type="match status" value="1"/>
</dbReference>
<dbReference type="CDD" id="cd04333">
    <property type="entry name" value="ProX_deacylase"/>
    <property type="match status" value="1"/>
</dbReference>
<dbReference type="GO" id="GO:0002161">
    <property type="term" value="F:aminoacyl-tRNA deacylase activity"/>
    <property type="evidence" value="ECO:0007669"/>
    <property type="project" value="InterPro"/>
</dbReference>
<evidence type="ECO:0000259" key="2">
    <source>
        <dbReference type="Pfam" id="PF04073"/>
    </source>
</evidence>
<dbReference type="SUPFAM" id="SSF55826">
    <property type="entry name" value="YbaK/ProRS associated domain"/>
    <property type="match status" value="1"/>
</dbReference>
<organism evidence="3 4">
    <name type="scientific">Geodermatophilus obscurus</name>
    <dbReference type="NCBI Taxonomy" id="1861"/>
    <lineage>
        <taxon>Bacteria</taxon>
        <taxon>Bacillati</taxon>
        <taxon>Actinomycetota</taxon>
        <taxon>Actinomycetes</taxon>
        <taxon>Geodermatophilales</taxon>
        <taxon>Geodermatophilaceae</taxon>
        <taxon>Geodermatophilus</taxon>
    </lineage>
</organism>
<proteinExistence type="predicted"/>
<gene>
    <name evidence="3" type="ORF">SAMN05660350_00325</name>
</gene>
<feature type="domain" description="YbaK/aminoacyl-tRNA synthetase-associated" evidence="2">
    <location>
        <begin position="45"/>
        <end position="164"/>
    </location>
</feature>
<dbReference type="Gene3D" id="3.90.960.10">
    <property type="entry name" value="YbaK/aminoacyl-tRNA synthetase-associated domain"/>
    <property type="match status" value="1"/>
</dbReference>
<accession>A0A1M7S0I0</accession>